<dbReference type="PANTHER" id="PTHR11264">
    <property type="entry name" value="URACIL-DNA GLYCOSYLASE"/>
    <property type="match status" value="1"/>
</dbReference>
<dbReference type="Proteomes" id="UP000694389">
    <property type="component" value="Unassembled WGS sequence"/>
</dbReference>
<evidence type="ECO:0000256" key="11">
    <source>
        <dbReference type="ARBA" id="ARBA00064140"/>
    </source>
</evidence>
<evidence type="ECO:0000256" key="12">
    <source>
        <dbReference type="HAMAP-Rule" id="MF_03166"/>
    </source>
</evidence>
<dbReference type="PANTHER" id="PTHR11264:SF0">
    <property type="entry name" value="URACIL-DNA GLYCOSYLASE"/>
    <property type="match status" value="1"/>
</dbReference>
<dbReference type="HAMAP" id="MF_00148">
    <property type="entry name" value="UDG"/>
    <property type="match status" value="1"/>
</dbReference>
<dbReference type="EC" id="3.2.2.27" evidence="12 14"/>
<accession>A0A8P4G438</accession>
<reference evidence="17" key="1">
    <citation type="submission" date="2025-08" db="UniProtKB">
        <authorList>
            <consortium name="Ensembl"/>
        </authorList>
    </citation>
    <scope>IDENTIFICATION</scope>
</reference>
<comment type="catalytic activity">
    <reaction evidence="12 14">
        <text>Hydrolyzes single-stranded DNA or mismatched double-stranded DNA and polynucleotides, releasing free uracil.</text>
        <dbReference type="EC" id="3.2.2.27"/>
    </reaction>
</comment>
<evidence type="ECO:0000256" key="13">
    <source>
        <dbReference type="PROSITE-ProRule" id="PRU10072"/>
    </source>
</evidence>
<evidence type="ECO:0000256" key="8">
    <source>
        <dbReference type="ARBA" id="ARBA00023242"/>
    </source>
</evidence>
<keyword evidence="7 12" id="KW-0234">DNA repair</keyword>
<evidence type="ECO:0000256" key="5">
    <source>
        <dbReference type="ARBA" id="ARBA00022990"/>
    </source>
</evidence>
<comment type="catalytic activity">
    <reaction evidence="9">
        <text>a 2'-deoxyuridine in double-stranded DNA + H2O = a 2'-deoxyribose 5'-monophosphate in double-stranded DNA + uracil</text>
        <dbReference type="Rhea" id="RHEA:81455"/>
        <dbReference type="Rhea" id="RHEA-COMP:14231"/>
        <dbReference type="Rhea" id="RHEA-COMP:17071"/>
        <dbReference type="ChEBI" id="CHEBI:15377"/>
        <dbReference type="ChEBI" id="CHEBI:17568"/>
        <dbReference type="ChEBI" id="CHEBI:133902"/>
        <dbReference type="ChEBI" id="CHEBI:139095"/>
    </reaction>
    <physiologicalReaction direction="left-to-right" evidence="9">
        <dbReference type="Rhea" id="RHEA:81456"/>
    </physiologicalReaction>
</comment>
<evidence type="ECO:0000256" key="3">
    <source>
        <dbReference type="ARBA" id="ARBA00022763"/>
    </source>
</evidence>
<keyword evidence="3 12" id="KW-0227">DNA damage</keyword>
<keyword evidence="6 12" id="KW-0496">Mitochondrion</keyword>
<organism evidence="17 18">
    <name type="scientific">Dicentrarchus labrax</name>
    <name type="common">European seabass</name>
    <name type="synonym">Morone labrax</name>
    <dbReference type="NCBI Taxonomy" id="13489"/>
    <lineage>
        <taxon>Eukaryota</taxon>
        <taxon>Metazoa</taxon>
        <taxon>Chordata</taxon>
        <taxon>Craniata</taxon>
        <taxon>Vertebrata</taxon>
        <taxon>Euteleostomi</taxon>
        <taxon>Actinopterygii</taxon>
        <taxon>Neopterygii</taxon>
        <taxon>Teleostei</taxon>
        <taxon>Neoteleostei</taxon>
        <taxon>Acanthomorphata</taxon>
        <taxon>Eupercaria</taxon>
        <taxon>Moronidae</taxon>
        <taxon>Dicentrarchus</taxon>
    </lineage>
</organism>
<dbReference type="InterPro" id="IPR005122">
    <property type="entry name" value="Uracil-DNA_glycosylase-like"/>
</dbReference>
<dbReference type="PROSITE" id="PS00130">
    <property type="entry name" value="U_DNA_GLYCOSYLASE"/>
    <property type="match status" value="1"/>
</dbReference>
<comment type="subcellular location">
    <subcellularLocation>
        <location evidence="12">Mitochondrion</location>
    </subcellularLocation>
    <subcellularLocation>
        <location evidence="12">Nucleus</location>
    </subcellularLocation>
</comment>
<dbReference type="CDD" id="cd10027">
    <property type="entry name" value="UDG-F1-like"/>
    <property type="match status" value="1"/>
</dbReference>
<evidence type="ECO:0000313" key="17">
    <source>
        <dbReference type="Ensembl" id="ENSDLAP00005069921.1"/>
    </source>
</evidence>
<dbReference type="Ensembl" id="ENSDLAT00005072325.1">
    <property type="protein sequence ID" value="ENSDLAP00005069921.1"/>
    <property type="gene ID" value="ENSDLAG00005015586.2"/>
</dbReference>
<dbReference type="GO" id="GO:0097510">
    <property type="term" value="P:base-excision repair, AP site formation via deaminated base removal"/>
    <property type="evidence" value="ECO:0007669"/>
    <property type="project" value="TreeGrafter"/>
</dbReference>
<dbReference type="InterPro" id="IPR036895">
    <property type="entry name" value="Uracil-DNA_glycosylase-like_sf"/>
</dbReference>
<comment type="subunit">
    <text evidence="11">Interacts with RPA2 subunit of the RPA trimer; this interaction mediates UNG2 recruitment to RPA-coated single-stranded DNA at stalled replication forks. Interacts with PCNA; this interaction mediates UNG2 recruitment to S-phase replication foci. Interacts (via N-terminus) with FAM72A.</text>
</comment>
<protein>
    <recommendedName>
        <fullName evidence="12 14">Uracil-DNA glycosylase</fullName>
        <shortName evidence="12">UDG</shortName>
        <ecNumber evidence="12 14">3.2.2.27</ecNumber>
    </recommendedName>
</protein>
<dbReference type="NCBIfam" id="TIGR00628">
    <property type="entry name" value="ung"/>
    <property type="match status" value="1"/>
</dbReference>
<evidence type="ECO:0000256" key="1">
    <source>
        <dbReference type="ARBA" id="ARBA00008184"/>
    </source>
</evidence>
<evidence type="ECO:0000256" key="2">
    <source>
        <dbReference type="ARBA" id="ARBA00022553"/>
    </source>
</evidence>
<dbReference type="NCBIfam" id="NF003592">
    <property type="entry name" value="PRK05254.1-5"/>
    <property type="match status" value="1"/>
</dbReference>
<dbReference type="GeneTree" id="ENSGT00390000003405"/>
<evidence type="ECO:0000256" key="4">
    <source>
        <dbReference type="ARBA" id="ARBA00022801"/>
    </source>
</evidence>
<proteinExistence type="inferred from homology"/>
<dbReference type="GO" id="GO:0005739">
    <property type="term" value="C:mitochondrion"/>
    <property type="evidence" value="ECO:0007669"/>
    <property type="project" value="UniProtKB-SubCell"/>
</dbReference>
<dbReference type="InterPro" id="IPR018085">
    <property type="entry name" value="Ura-DNA_Glyclase_AS"/>
</dbReference>
<evidence type="ECO:0000256" key="10">
    <source>
        <dbReference type="ARBA" id="ARBA00052828"/>
    </source>
</evidence>
<dbReference type="Pfam" id="PF03167">
    <property type="entry name" value="UDG"/>
    <property type="match status" value="1"/>
</dbReference>
<keyword evidence="4 12" id="KW-0378">Hydrolase</keyword>
<keyword evidence="5" id="KW-0007">Acetylation</keyword>
<dbReference type="NCBIfam" id="NF003589">
    <property type="entry name" value="PRK05254.1-2"/>
    <property type="match status" value="1"/>
</dbReference>
<dbReference type="SMART" id="SM00986">
    <property type="entry name" value="UDG"/>
    <property type="match status" value="1"/>
</dbReference>
<dbReference type="NCBIfam" id="NF003591">
    <property type="entry name" value="PRK05254.1-4"/>
    <property type="match status" value="1"/>
</dbReference>
<dbReference type="SMART" id="SM00987">
    <property type="entry name" value="UreE_C"/>
    <property type="match status" value="1"/>
</dbReference>
<evidence type="ECO:0000256" key="6">
    <source>
        <dbReference type="ARBA" id="ARBA00023128"/>
    </source>
</evidence>
<reference evidence="17" key="2">
    <citation type="submission" date="2025-09" db="UniProtKB">
        <authorList>
            <consortium name="Ensembl"/>
        </authorList>
    </citation>
    <scope>IDENTIFICATION</scope>
</reference>
<comment type="function">
    <text evidence="12 14">Excises uracil residues from the DNA which can arise as a result of misincorporation of dUMP residues by DNA polymerase or due to deamination of cytosine.</text>
</comment>
<feature type="region of interest" description="Disordered" evidence="15">
    <location>
        <begin position="84"/>
        <end position="105"/>
    </location>
</feature>
<dbReference type="NCBIfam" id="NF003588">
    <property type="entry name" value="PRK05254.1-1"/>
    <property type="match status" value="1"/>
</dbReference>
<evidence type="ECO:0000256" key="9">
    <source>
        <dbReference type="ARBA" id="ARBA00052069"/>
    </source>
</evidence>
<dbReference type="GO" id="GO:0005654">
    <property type="term" value="C:nucleoplasm"/>
    <property type="evidence" value="ECO:0007669"/>
    <property type="project" value="UniProtKB-ARBA"/>
</dbReference>
<evidence type="ECO:0000256" key="15">
    <source>
        <dbReference type="SAM" id="MobiDB-lite"/>
    </source>
</evidence>
<evidence type="ECO:0000256" key="14">
    <source>
        <dbReference type="RuleBase" id="RU003780"/>
    </source>
</evidence>
<dbReference type="SUPFAM" id="SSF52141">
    <property type="entry name" value="Uracil-DNA glycosylase-like"/>
    <property type="match status" value="1"/>
</dbReference>
<keyword evidence="8 12" id="KW-0539">Nucleus</keyword>
<evidence type="ECO:0000259" key="16">
    <source>
        <dbReference type="SMART" id="SM00986"/>
    </source>
</evidence>
<dbReference type="FunFam" id="3.40.470.10:FF:000004">
    <property type="entry name" value="Uracil-DNA glycosylase"/>
    <property type="match status" value="1"/>
</dbReference>
<comment type="catalytic activity">
    <reaction evidence="10">
        <text>a 2'-deoxyuridine in single-stranded DNA + H2O = a 2'-deoxyribose 5'-monophosphate in single-stranded DNA + uracil</text>
        <dbReference type="Rhea" id="RHEA:81459"/>
        <dbReference type="Rhea" id="RHEA-COMP:12847"/>
        <dbReference type="Rhea" id="RHEA-COMP:19684"/>
        <dbReference type="ChEBI" id="CHEBI:15377"/>
        <dbReference type="ChEBI" id="CHEBI:17568"/>
        <dbReference type="ChEBI" id="CHEBI:133902"/>
        <dbReference type="ChEBI" id="CHEBI:139095"/>
    </reaction>
    <physiologicalReaction direction="left-to-right" evidence="10">
        <dbReference type="Rhea" id="RHEA:81460"/>
    </physiologicalReaction>
</comment>
<evidence type="ECO:0000256" key="7">
    <source>
        <dbReference type="ARBA" id="ARBA00023204"/>
    </source>
</evidence>
<dbReference type="GO" id="GO:0004844">
    <property type="term" value="F:uracil DNA N-glycosylase activity"/>
    <property type="evidence" value="ECO:0007669"/>
    <property type="project" value="UniProtKB-UniRule"/>
</dbReference>
<gene>
    <name evidence="12" type="primary">UNG</name>
    <name evidence="17" type="synonym">LOC127376359</name>
    <name evidence="12" type="synonym">UNG1</name>
</gene>
<dbReference type="Gene3D" id="3.40.470.10">
    <property type="entry name" value="Uracil-DNA glycosylase-like domain"/>
    <property type="match status" value="1"/>
</dbReference>
<dbReference type="AlphaFoldDB" id="A0A8P4G438"/>
<keyword evidence="2" id="KW-0597">Phosphoprotein</keyword>
<comment type="similarity">
    <text evidence="1 12 14">Belongs to the uracil-DNA glycosylase (UDG) superfamily. UNG family.</text>
</comment>
<feature type="compositionally biased region" description="Pro residues" evidence="15">
    <location>
        <begin position="92"/>
        <end position="103"/>
    </location>
</feature>
<feature type="domain" description="Uracil-DNA glycosylase-like" evidence="16">
    <location>
        <begin position="175"/>
        <end position="336"/>
    </location>
</feature>
<sequence>MKPRRMQKTRVFSNVSQFPATIQATFTSAAAFLFIKSGCSQRANSTVMLALRCRRFLKPLSPPAARLSPALCFAQYTKIVQKKRKSSAPEGAGPPQPCSPPLSPDQLERIARNKRAALERLASAQTPPGFGQSWRNGLSVEFGKPYFKQLMGFVADERKRHTVYPPAEHVFTWTQMCDIRDVKVVILGQDPYHGPNQAHGLCFSVKKPVPPPPSLENMYKELVSDIDGFQHPGHGDLTGWAEQGVLLLNAVLTVRAHQANSHKDKGWETFTDAVVQWLSNNLEGLVFMLWGAYAQKKGAAINRKRHHVLQAVHPSPLSAHRGFFGCKHFSKANELLEQSGKSPVNWKAL</sequence>
<dbReference type="InterPro" id="IPR002043">
    <property type="entry name" value="UDG_fam1"/>
</dbReference>
<feature type="active site" description="Proton acceptor" evidence="12 13">
    <location>
        <position position="190"/>
    </location>
</feature>
<name>A0A8P4G438_DICLA</name>
<evidence type="ECO:0000313" key="18">
    <source>
        <dbReference type="Proteomes" id="UP000694389"/>
    </source>
</evidence>
<keyword evidence="18" id="KW-1185">Reference proteome</keyword>